<dbReference type="InterPro" id="IPR029063">
    <property type="entry name" value="SAM-dependent_MTases_sf"/>
</dbReference>
<evidence type="ECO:0000259" key="1">
    <source>
        <dbReference type="Pfam" id="PF13649"/>
    </source>
</evidence>
<dbReference type="InParanoid" id="A0A507AWT1"/>
<comment type="caution">
    <text evidence="2">The sequence shown here is derived from an EMBL/GenBank/DDBJ whole genome shotgun (WGS) entry which is preliminary data.</text>
</comment>
<dbReference type="GeneID" id="41977229"/>
<dbReference type="Gene3D" id="3.40.50.150">
    <property type="entry name" value="Vaccinia Virus protein VP39"/>
    <property type="match status" value="1"/>
</dbReference>
<evidence type="ECO:0000313" key="3">
    <source>
        <dbReference type="Proteomes" id="UP000319257"/>
    </source>
</evidence>
<protein>
    <recommendedName>
        <fullName evidence="1">Methyltransferase domain-containing protein</fullName>
    </recommendedName>
</protein>
<keyword evidence="3" id="KW-1185">Reference proteome</keyword>
<dbReference type="RefSeq" id="XP_030990431.1">
    <property type="nucleotide sequence ID" value="XM_031144783.1"/>
</dbReference>
<dbReference type="EMBL" id="SKBQ01000074">
    <property type="protein sequence ID" value="TPX08720.1"/>
    <property type="molecule type" value="Genomic_DNA"/>
</dbReference>
<evidence type="ECO:0000313" key="2">
    <source>
        <dbReference type="EMBL" id="TPX08720.1"/>
    </source>
</evidence>
<sequence>MPTDSEGVARLYGNMAEYESTRLATHPMERELTLRSIRHWLAASVSAPPTAASSSRRRIADVGGGPGKLAFALADDGCHVDLVDLSPGLIELARAEQQERAAAAAGSRPLLASIAVGNALGGPPAALPQGSYDAVLLLGPLYHLLDEAERRRAVENACRLAKPRTGLVFCAFVSKEAHLRDIAVRDPARIVEQRDFYAKYLLDGHYQRSQASHPVQSFHTSSRYVRDFFARHFVDTADLVELRSTEGILGGGLDAKLVDAGDEIVQAWADLLFEKYSVNEEHLGCADHLLAVLRRR</sequence>
<organism evidence="2 3">
    <name type="scientific">Thyridium curvatum</name>
    <dbReference type="NCBI Taxonomy" id="1093900"/>
    <lineage>
        <taxon>Eukaryota</taxon>
        <taxon>Fungi</taxon>
        <taxon>Dikarya</taxon>
        <taxon>Ascomycota</taxon>
        <taxon>Pezizomycotina</taxon>
        <taxon>Sordariomycetes</taxon>
        <taxon>Sordariomycetidae</taxon>
        <taxon>Thyridiales</taxon>
        <taxon>Thyridiaceae</taxon>
        <taxon>Thyridium</taxon>
    </lineage>
</organism>
<gene>
    <name evidence="2" type="ORF">E0L32_009782</name>
</gene>
<dbReference type="CDD" id="cd02440">
    <property type="entry name" value="AdoMet_MTases"/>
    <property type="match status" value="1"/>
</dbReference>
<dbReference type="AlphaFoldDB" id="A0A507AWT1"/>
<dbReference type="Pfam" id="PF13649">
    <property type="entry name" value="Methyltransf_25"/>
    <property type="match status" value="1"/>
</dbReference>
<feature type="domain" description="Methyltransferase" evidence="1">
    <location>
        <begin position="59"/>
        <end position="163"/>
    </location>
</feature>
<name>A0A507AWT1_9PEZI</name>
<dbReference type="InterPro" id="IPR041698">
    <property type="entry name" value="Methyltransf_25"/>
</dbReference>
<dbReference type="OrthoDB" id="3436015at2759"/>
<reference evidence="2 3" key="1">
    <citation type="submission" date="2019-06" db="EMBL/GenBank/DDBJ databases">
        <title>Draft genome sequence of the filamentous fungus Phialemoniopsis curvata isolated from diesel fuel.</title>
        <authorList>
            <person name="Varaljay V.A."/>
            <person name="Lyon W.J."/>
            <person name="Crouch A.L."/>
            <person name="Drake C.E."/>
            <person name="Hollomon J.M."/>
            <person name="Nadeau L.J."/>
            <person name="Nunn H.S."/>
            <person name="Stevenson B.S."/>
            <person name="Bojanowski C.L."/>
            <person name="Crookes-Goodson W.J."/>
        </authorList>
    </citation>
    <scope>NUCLEOTIDE SEQUENCE [LARGE SCALE GENOMIC DNA]</scope>
    <source>
        <strain evidence="2 3">D216</strain>
    </source>
</reference>
<accession>A0A507AWT1</accession>
<dbReference type="SUPFAM" id="SSF53335">
    <property type="entry name" value="S-adenosyl-L-methionine-dependent methyltransferases"/>
    <property type="match status" value="1"/>
</dbReference>
<dbReference type="Proteomes" id="UP000319257">
    <property type="component" value="Unassembled WGS sequence"/>
</dbReference>
<proteinExistence type="predicted"/>